<sequence length="101" mass="11955">MRTDRALETVYKSILGENSLIIKLRNRQGLDDEEFSQLKDAMKILIDSYKDNEEIPKRLALCFVDISVRFSFNENWYNEKERDRLEDAANELSYLAEKLFA</sequence>
<keyword evidence="3" id="KW-1185">Reference proteome</keyword>
<dbReference type="EMBL" id="JBFRHK010000007">
    <property type="protein sequence ID" value="MEX3746011.1"/>
    <property type="molecule type" value="Genomic_DNA"/>
</dbReference>
<organism evidence="1 3">
    <name type="scientific">Lysinibacillus xylanilyticus</name>
    <dbReference type="NCBI Taxonomy" id="582475"/>
    <lineage>
        <taxon>Bacteria</taxon>
        <taxon>Bacillati</taxon>
        <taxon>Bacillota</taxon>
        <taxon>Bacilli</taxon>
        <taxon>Bacillales</taxon>
        <taxon>Bacillaceae</taxon>
        <taxon>Lysinibacillus</taxon>
    </lineage>
</organism>
<dbReference type="EMBL" id="JBFRHK010000006">
    <property type="protein sequence ID" value="MEX3745711.1"/>
    <property type="molecule type" value="Genomic_DNA"/>
</dbReference>
<accession>A0ABV3VXR9</accession>
<evidence type="ECO:0000313" key="3">
    <source>
        <dbReference type="Proteomes" id="UP001558534"/>
    </source>
</evidence>
<comment type="caution">
    <text evidence="1">The sequence shown here is derived from an EMBL/GenBank/DDBJ whole genome shotgun (WGS) entry which is preliminary data.</text>
</comment>
<dbReference type="RefSeq" id="WP_368636590.1">
    <property type="nucleotide sequence ID" value="NZ_JBFRHK010000006.1"/>
</dbReference>
<name>A0ABV3VXR9_9BACI</name>
<protein>
    <submittedName>
        <fullName evidence="1">Uncharacterized protein</fullName>
    </submittedName>
</protein>
<proteinExistence type="predicted"/>
<dbReference type="Proteomes" id="UP001558534">
    <property type="component" value="Unassembled WGS sequence"/>
</dbReference>
<reference evidence="1 3" key="1">
    <citation type="submission" date="2024-07" db="EMBL/GenBank/DDBJ databases">
        <title>Characterization of a bacterium isolated from hydrolysated instant sea cucumber by whole-genome sequencing and metabolomics.</title>
        <authorList>
            <person name="Luo X."/>
            <person name="Zhang Z."/>
            <person name="Zheng Z."/>
            <person name="Zhang W."/>
            <person name="Ming T."/>
            <person name="Jiao L."/>
            <person name="Su X."/>
            <person name="Kong F."/>
            <person name="Xu J."/>
        </authorList>
    </citation>
    <scope>NUCLEOTIDE SEQUENCE [LARGE SCALE GENOMIC DNA]</scope>
    <source>
        <strain evidence="1 3">XL-2024</strain>
    </source>
</reference>
<evidence type="ECO:0000313" key="2">
    <source>
        <dbReference type="EMBL" id="MEX3746011.1"/>
    </source>
</evidence>
<evidence type="ECO:0000313" key="1">
    <source>
        <dbReference type="EMBL" id="MEX3745711.1"/>
    </source>
</evidence>
<gene>
    <name evidence="1" type="ORF">AB1300_11245</name>
    <name evidence="2" type="ORF">AB1300_12790</name>
</gene>